<dbReference type="EMBL" id="LT841305">
    <property type="protein sequence ID" value="SMH67275.1"/>
    <property type="molecule type" value="Genomic_DNA"/>
</dbReference>
<evidence type="ECO:0000256" key="1">
    <source>
        <dbReference type="SAM" id="MobiDB-lite"/>
    </source>
</evidence>
<organism evidence="3">
    <name type="scientific">Acidithiobacillus ferrivorans</name>
    <dbReference type="NCBI Taxonomy" id="160808"/>
    <lineage>
        <taxon>Bacteria</taxon>
        <taxon>Pseudomonadati</taxon>
        <taxon>Pseudomonadota</taxon>
        <taxon>Acidithiobacillia</taxon>
        <taxon>Acidithiobacillales</taxon>
        <taxon>Acidithiobacillaceae</taxon>
        <taxon>Acidithiobacillus</taxon>
    </lineage>
</organism>
<name>A0A060UMG2_9PROT</name>
<sequence>MTLPVPIAQKPLLQRIHLRRWFAQGLLISLPIGLTVYVVLWIGGWLNSLFEAPIKALFGVDIPGLGLLLTLMTILGVGFLASHVLTAWIFEKLNTVLGRIPVLHSLYSTIHETVGLLFGGTDRGFRSAVLVRQGGDMGYLIGLVTRDTLSELPRLPEECIAVFIPMSYGIGGFTCIVPRDKVIPLPDLTPQQALRFAMAGGMGGGKAIRDKLGANGESTRGTATSHSDPNQ</sequence>
<dbReference type="Proteomes" id="UP000193925">
    <property type="component" value="Chromosome AFERRI"/>
</dbReference>
<feature type="compositionally biased region" description="Polar residues" evidence="1">
    <location>
        <begin position="216"/>
        <end position="231"/>
    </location>
</feature>
<reference evidence="5 7" key="4">
    <citation type="submission" date="2017-03" db="EMBL/GenBank/DDBJ databases">
        <authorList>
            <person name="Regsiter A."/>
            <person name="William W."/>
        </authorList>
    </citation>
    <scope>NUCLEOTIDE SEQUENCE [LARGE SCALE GENOMIC DNA]</scope>
    <source>
        <strain evidence="5">PRJEB5721</strain>
    </source>
</reference>
<reference evidence="4 6" key="3">
    <citation type="submission" date="2016-07" db="EMBL/GenBank/DDBJ databases">
        <title>Draft genome of a psychrotolerant acidophile Acidithiobacillus ferrivorans strain YL15.</title>
        <authorList>
            <person name="Peng T."/>
            <person name="Ma L."/>
            <person name="Nan M."/>
            <person name="An N."/>
            <person name="Wang M."/>
            <person name="Qiu G."/>
            <person name="Zeng W."/>
        </authorList>
    </citation>
    <scope>NUCLEOTIDE SEQUENCE [LARGE SCALE GENOMIC DNA]</scope>
    <source>
        <strain evidence="4 6">YL15</strain>
    </source>
</reference>
<dbReference type="EMBL" id="MASQ01000093">
    <property type="protein sequence ID" value="OCB02556.1"/>
    <property type="molecule type" value="Genomic_DNA"/>
</dbReference>
<dbReference type="PANTHER" id="PTHR31876">
    <property type="entry name" value="COV-LIKE PROTEIN 1"/>
    <property type="match status" value="1"/>
</dbReference>
<protein>
    <recommendedName>
        <fullName evidence="8">DUF502 domain-containing protein</fullName>
    </recommendedName>
</protein>
<keyword evidence="2" id="KW-0472">Membrane</keyword>
<evidence type="ECO:0000313" key="5">
    <source>
        <dbReference type="EMBL" id="SMH67275.1"/>
    </source>
</evidence>
<keyword evidence="7" id="KW-1185">Reference proteome</keyword>
<keyword evidence="2" id="KW-0812">Transmembrane</keyword>
<reference evidence="3" key="1">
    <citation type="submission" date="2014-03" db="EMBL/GenBank/DDBJ databases">
        <authorList>
            <person name="Genoscope - CEA"/>
        </authorList>
    </citation>
    <scope>NUCLEOTIDE SEQUENCE [LARGE SCALE GENOMIC DNA]</scope>
    <source>
        <strain evidence="3">CF27</strain>
    </source>
</reference>
<dbReference type="RefSeq" id="WP_035191825.1">
    <property type="nucleotide sequence ID" value="NZ_CCCS020000023.1"/>
</dbReference>
<dbReference type="InterPro" id="IPR007462">
    <property type="entry name" value="COV1-like"/>
</dbReference>
<accession>A0A060UMG2</accession>
<dbReference type="Proteomes" id="UP000093129">
    <property type="component" value="Unassembled WGS sequence"/>
</dbReference>
<proteinExistence type="predicted"/>
<evidence type="ECO:0000313" key="3">
    <source>
        <dbReference type="EMBL" id="CDQ09476.1"/>
    </source>
</evidence>
<feature type="transmembrane region" description="Helical" evidence="2">
    <location>
        <begin position="21"/>
        <end position="46"/>
    </location>
</feature>
<feature type="transmembrane region" description="Helical" evidence="2">
    <location>
        <begin position="66"/>
        <end position="90"/>
    </location>
</feature>
<reference evidence="3" key="2">
    <citation type="submission" date="2014-07" db="EMBL/GenBank/DDBJ databases">
        <title>Initial genome analysis of the psychrotolerant acidophile Acidithiobacillus ferrivorans CF27: insights into iron and sulfur oxidation pathways and into biofilm formation.</title>
        <authorList>
            <person name="Talla E."/>
            <person name="Hedrich S."/>
            <person name="Mangenot S."/>
            <person name="Ji B."/>
            <person name="Johnson D.B."/>
            <person name="Barbe V."/>
            <person name="Bonnefoy V."/>
        </authorList>
    </citation>
    <scope>NUCLEOTIDE SEQUENCE [LARGE SCALE GENOMIC DNA]</scope>
    <source>
        <strain evidence="3">CF27</strain>
    </source>
</reference>
<gene>
    <name evidence="3" type="ORF">AFERRI_30122</name>
    <name evidence="5" type="ORF">AFERRI_50476</name>
    <name evidence="4" type="ORF">BBC27_12545</name>
</gene>
<dbReference type="PANTHER" id="PTHR31876:SF26">
    <property type="entry name" value="PROTEIN LIKE COV 2"/>
    <property type="match status" value="1"/>
</dbReference>
<dbReference type="Pfam" id="PF04367">
    <property type="entry name" value="DUF502"/>
    <property type="match status" value="1"/>
</dbReference>
<dbReference type="EMBL" id="CCCS020000023">
    <property type="protein sequence ID" value="CDQ09476.1"/>
    <property type="molecule type" value="Genomic_DNA"/>
</dbReference>
<feature type="region of interest" description="Disordered" evidence="1">
    <location>
        <begin position="208"/>
        <end position="231"/>
    </location>
</feature>
<evidence type="ECO:0000313" key="4">
    <source>
        <dbReference type="EMBL" id="OCB02556.1"/>
    </source>
</evidence>
<dbReference type="AlphaFoldDB" id="A0A060UMG2"/>
<evidence type="ECO:0000313" key="7">
    <source>
        <dbReference type="Proteomes" id="UP000193925"/>
    </source>
</evidence>
<evidence type="ECO:0008006" key="8">
    <source>
        <dbReference type="Google" id="ProtNLM"/>
    </source>
</evidence>
<evidence type="ECO:0000256" key="2">
    <source>
        <dbReference type="SAM" id="Phobius"/>
    </source>
</evidence>
<evidence type="ECO:0000313" key="6">
    <source>
        <dbReference type="Proteomes" id="UP000093129"/>
    </source>
</evidence>
<keyword evidence="2" id="KW-1133">Transmembrane helix</keyword>